<feature type="region of interest" description="Disordered" evidence="1">
    <location>
        <begin position="1"/>
        <end position="30"/>
    </location>
</feature>
<reference evidence="3" key="3">
    <citation type="submission" date="2024-05" db="EMBL/GenBank/DDBJ databases">
        <title>Draft genomic sequences of Priestia flexa CCM isolated from the soil of an abandoned mine contaminated by free cyanide in the high Andean zone of Tacna, Peru.</title>
        <authorList>
            <person name="Caceda Quiroz C.J."/>
            <person name="Maraza Chooque G.J."/>
            <person name="Fora Quispe G.L."/>
            <person name="Carpio Mamani M."/>
        </authorList>
    </citation>
    <scope>NUCLEOTIDE SEQUENCE</scope>
    <source>
        <strain evidence="3">CCM</strain>
    </source>
</reference>
<dbReference type="RefSeq" id="WP_167556155.1">
    <property type="nucleotide sequence ID" value="NZ_CANLXW010000080.1"/>
</dbReference>
<dbReference type="Proteomes" id="UP000664578">
    <property type="component" value="Unassembled WGS sequence"/>
</dbReference>
<organism evidence="2 4">
    <name type="scientific">Priestia flexa</name>
    <dbReference type="NCBI Taxonomy" id="86664"/>
    <lineage>
        <taxon>Bacteria</taxon>
        <taxon>Bacillati</taxon>
        <taxon>Bacillota</taxon>
        <taxon>Bacilli</taxon>
        <taxon>Bacillales</taxon>
        <taxon>Bacillaceae</taxon>
        <taxon>Priestia</taxon>
    </lineage>
</organism>
<protein>
    <submittedName>
        <fullName evidence="2">Uncharacterized protein</fullName>
    </submittedName>
</protein>
<proteinExistence type="predicted"/>
<evidence type="ECO:0000313" key="4">
    <source>
        <dbReference type="Proteomes" id="UP000664578"/>
    </source>
</evidence>
<comment type="caution">
    <text evidence="2">The sequence shown here is derived from an EMBL/GenBank/DDBJ whole genome shotgun (WGS) entry which is preliminary data.</text>
</comment>
<dbReference type="AlphaFoldDB" id="A0A1N6XHJ2"/>
<evidence type="ECO:0000313" key="3">
    <source>
        <dbReference type="EMBL" id="MDW8518302.1"/>
    </source>
</evidence>
<reference evidence="5" key="2">
    <citation type="submission" date="2023-07" db="EMBL/GenBank/DDBJ databases">
        <title>Draft genomic sequences of Priestia flexa CCM isolated from the soil of an abandoned mine contaminated by free cyanide in the high Andean zone of Tacna, Peru.</title>
        <authorList>
            <person name="Caceda Quiroz C.J."/>
            <person name="Maraza Chooque G.J."/>
            <person name="Fora Quispe G.L."/>
            <person name="Carpio Mamani M."/>
        </authorList>
    </citation>
    <scope>NUCLEOTIDE SEQUENCE [LARGE SCALE GENOMIC DNA]</scope>
    <source>
        <strain evidence="5">CCM</strain>
    </source>
</reference>
<name>A0A1N6XHJ2_9BACI</name>
<sequence>MSRGKHFNHKKQGHEPTVSQAGQPVTPKHTQKVDYVINTVGTEDDPAVSIHVQKDND</sequence>
<evidence type="ECO:0000313" key="5">
    <source>
        <dbReference type="Proteomes" id="UP001284771"/>
    </source>
</evidence>
<feature type="compositionally biased region" description="Basic residues" evidence="1">
    <location>
        <begin position="1"/>
        <end position="12"/>
    </location>
</feature>
<evidence type="ECO:0000256" key="1">
    <source>
        <dbReference type="SAM" id="MobiDB-lite"/>
    </source>
</evidence>
<dbReference type="EMBL" id="JAEMWV010000006">
    <property type="protein sequence ID" value="MBN8252409.1"/>
    <property type="molecule type" value="Genomic_DNA"/>
</dbReference>
<accession>A0A1N6XHJ2</accession>
<dbReference type="GeneID" id="93681814"/>
<dbReference type="Proteomes" id="UP001284771">
    <property type="component" value="Unassembled WGS sequence"/>
</dbReference>
<dbReference type="EMBL" id="JAWUZT010000091">
    <property type="protein sequence ID" value="MDW8518302.1"/>
    <property type="molecule type" value="Genomic_DNA"/>
</dbReference>
<evidence type="ECO:0000313" key="2">
    <source>
        <dbReference type="EMBL" id="MBN8252409.1"/>
    </source>
</evidence>
<gene>
    <name evidence="2" type="ORF">JF537_12590</name>
    <name evidence="3" type="ORF">RIB56_19525</name>
</gene>
<keyword evidence="5" id="KW-1185">Reference proteome</keyword>
<reference evidence="2" key="1">
    <citation type="submission" date="2020-12" db="EMBL/GenBank/DDBJ databases">
        <title>PHA producing bacteria isolated from mangrove.</title>
        <authorList>
            <person name="Zheng W."/>
            <person name="Yu S."/>
            <person name="Huang Y."/>
        </authorList>
    </citation>
    <scope>NUCLEOTIDE SEQUENCE</scope>
    <source>
        <strain evidence="2">GN22-4</strain>
    </source>
</reference>